<reference evidence="2" key="1">
    <citation type="journal article" date="2007" name="PLoS ONE">
        <title>Complete mitochondrial genome sequence of three tetrahymena species reveals mutation hot spots and accelerated nonsynonymous substitutions in Ymf genes.</title>
        <authorList>
            <person name="Moradian M.M."/>
            <person name="Beglaryan D."/>
            <person name="Skozylas J.M."/>
            <person name="Kerikorian V."/>
        </authorList>
    </citation>
    <scope>NUCLEOTIDE SEQUENCE</scope>
    <source>
        <strain evidence="2">RP</strain>
    </source>
</reference>
<gene>
    <name evidence="2" type="primary">ymf76</name>
</gene>
<organism evidence="2">
    <name type="scientific">Tetrahymena paravorax</name>
    <dbReference type="NCBI Taxonomy" id="5905"/>
    <lineage>
        <taxon>Eukaryota</taxon>
        <taxon>Sar</taxon>
        <taxon>Alveolata</taxon>
        <taxon>Ciliophora</taxon>
        <taxon>Intramacronucleata</taxon>
        <taxon>Oligohymenophorea</taxon>
        <taxon>Hymenostomatida</taxon>
        <taxon>Tetrahymenina</taxon>
        <taxon>Tetrahymenidae</taxon>
        <taxon>Tetrahymena</taxon>
    </lineage>
</organism>
<dbReference type="CDD" id="cd23691">
    <property type="entry name" value="uS4m"/>
    <property type="match status" value="1"/>
</dbReference>
<dbReference type="GeneID" id="4271471"/>
<keyword evidence="1" id="KW-0694">RNA-binding</keyword>
<sequence>MNLLWIINFKKKKNKNFNKKLNQNLKFNLILLFKKLILNINNSNQKIINYYYIFKYIFFKKLLKKINFKKINLKKKNKFKNLFKSIILKIESKKKKLINIIYFLKYYITFRKRTVKLLNIAKPRARLDKKKKFKKSFFLKKLYNHILRKKNYKKKHIILNFLNLSYTQKKRFDRLNRLYDIKKKYVRYLQNNRNLYKLLNYKIKFNKQFIRRHIRSISNLSIKDRFLLYHNTISNIILKLKFAYSFKTAEFFIKTGFVFINGYQELNKNKFLKKFDFLEIIFSKFILNFKIKLKKKIKKSIRKYKKYNWRMIKNKVEYNERKVRIQKFAKRIYNFKLNLANTYQIDFRTLSCCYIKDFNYKKDHSIFIKKIIPLYLIKLLNWKIIT</sequence>
<accession>Q09F79</accession>
<dbReference type="PROSITE" id="PS50889">
    <property type="entry name" value="S4"/>
    <property type="match status" value="1"/>
</dbReference>
<dbReference type="RefSeq" id="YP_740763.1">
    <property type="nucleotide sequence ID" value="NC_008338.1"/>
</dbReference>
<protein>
    <submittedName>
        <fullName evidence="2">Ymf76</fullName>
    </submittedName>
</protein>
<dbReference type="EMBL" id="DQ927304">
    <property type="protein sequence ID" value="ABI51672.1"/>
    <property type="molecule type" value="Genomic_DNA"/>
</dbReference>
<proteinExistence type="predicted"/>
<evidence type="ECO:0000313" key="2">
    <source>
        <dbReference type="EMBL" id="ABI51672.1"/>
    </source>
</evidence>
<geneLocation type="mitochondrion" evidence="2"/>
<dbReference type="AlphaFoldDB" id="Q09F79"/>
<keyword evidence="2" id="KW-0496">Mitochondrion</keyword>
<dbReference type="GO" id="GO:0003723">
    <property type="term" value="F:RNA binding"/>
    <property type="evidence" value="ECO:0007669"/>
    <property type="project" value="UniProtKB-KW"/>
</dbReference>
<name>Q09F79_TETPR</name>
<evidence type="ECO:0000256" key="1">
    <source>
        <dbReference type="PROSITE-ProRule" id="PRU00182"/>
    </source>
</evidence>